<protein>
    <recommendedName>
        <fullName evidence="1">MICOS complex subunit</fullName>
    </recommendedName>
</protein>
<comment type="subunit">
    <text evidence="1">Component of the mitochondrial contact site and cristae organizing system (MICOS) complex.</text>
</comment>
<feature type="transmembrane region" description="Helical" evidence="1">
    <location>
        <begin position="107"/>
        <end position="125"/>
    </location>
</feature>
<keyword evidence="1" id="KW-0999">Mitochondrion inner membrane</keyword>
<dbReference type="RefSeq" id="XP_003955860.1">
    <property type="nucleotide sequence ID" value="XM_003955811.1"/>
</dbReference>
<dbReference type="Pfam" id="PF09769">
    <property type="entry name" value="ApoO"/>
    <property type="match status" value="1"/>
</dbReference>
<dbReference type="OrthoDB" id="2399148at2759"/>
<evidence type="ECO:0000313" key="3">
    <source>
        <dbReference type="Proteomes" id="UP000005220"/>
    </source>
</evidence>
<proteinExistence type="predicted"/>
<name>H2AQS5_KAZAF</name>
<evidence type="ECO:0000256" key="1">
    <source>
        <dbReference type="RuleBase" id="RU363021"/>
    </source>
</evidence>
<dbReference type="KEGG" id="kaf:KAFR_0B04290"/>
<comment type="subcellular location">
    <subcellularLocation>
        <location evidence="1">Mitochondrion inner membrane</location>
    </subcellularLocation>
</comment>
<keyword evidence="1" id="KW-0472">Membrane</keyword>
<dbReference type="GO" id="GO:0044284">
    <property type="term" value="C:mitochondrial crista junction"/>
    <property type="evidence" value="ECO:0007669"/>
    <property type="project" value="TreeGrafter"/>
</dbReference>
<dbReference type="HOGENOM" id="CLU_1496437_0_0_1"/>
<dbReference type="eggNOG" id="ENOG502S70K">
    <property type="taxonomic scope" value="Eukaryota"/>
</dbReference>
<dbReference type="InParanoid" id="H2AQS5"/>
<accession>H2AQS5</accession>
<dbReference type="EMBL" id="HE650822">
    <property type="protein sequence ID" value="CCF56725.1"/>
    <property type="molecule type" value="Genomic_DNA"/>
</dbReference>
<keyword evidence="1" id="KW-0812">Transmembrane</keyword>
<dbReference type="InterPro" id="IPR033181">
    <property type="entry name" value="Mic26_fungi"/>
</dbReference>
<keyword evidence="1" id="KW-0496">Mitochondrion</keyword>
<dbReference type="FunCoup" id="H2AQS5">
    <property type="interactions" value="52"/>
</dbReference>
<dbReference type="AlphaFoldDB" id="H2AQS5"/>
<organism evidence="2 3">
    <name type="scientific">Kazachstania africana (strain ATCC 22294 / BCRC 22015 / CBS 2517 / CECT 1963 / NBRC 1671 / NRRL Y-8276)</name>
    <name type="common">Yeast</name>
    <name type="synonym">Kluyveromyces africanus</name>
    <dbReference type="NCBI Taxonomy" id="1071382"/>
    <lineage>
        <taxon>Eukaryota</taxon>
        <taxon>Fungi</taxon>
        <taxon>Dikarya</taxon>
        <taxon>Ascomycota</taxon>
        <taxon>Saccharomycotina</taxon>
        <taxon>Saccharomycetes</taxon>
        <taxon>Saccharomycetales</taxon>
        <taxon>Saccharomycetaceae</taxon>
        <taxon>Kazachstania</taxon>
    </lineage>
</organism>
<dbReference type="PANTHER" id="PTHR28268:SF1">
    <property type="entry name" value="MICOS SUBUNIT MIC26"/>
    <property type="match status" value="1"/>
</dbReference>
<reference evidence="2 3" key="1">
    <citation type="journal article" date="2011" name="Proc. Natl. Acad. Sci. U.S.A.">
        <title>Evolutionary erosion of yeast sex chromosomes by mating-type switching accidents.</title>
        <authorList>
            <person name="Gordon J.L."/>
            <person name="Armisen D."/>
            <person name="Proux-Wera E."/>
            <person name="Oheigeartaigh S.S."/>
            <person name="Byrne K.P."/>
            <person name="Wolfe K.H."/>
        </authorList>
    </citation>
    <scope>NUCLEOTIDE SEQUENCE [LARGE SCALE GENOMIC DNA]</scope>
    <source>
        <strain evidence="3">ATCC 22294 / BCRC 22015 / CBS 2517 / CECT 1963 / NBRC 1671 / NRRL Y-8276</strain>
    </source>
</reference>
<dbReference type="STRING" id="1071382.H2AQS5"/>
<dbReference type="GO" id="GO:0042407">
    <property type="term" value="P:cristae formation"/>
    <property type="evidence" value="ECO:0007669"/>
    <property type="project" value="InterPro"/>
</dbReference>
<evidence type="ECO:0000313" key="2">
    <source>
        <dbReference type="EMBL" id="CCF56725.1"/>
    </source>
</evidence>
<gene>
    <name evidence="2" type="primary">KAFR0B04290</name>
    <name evidence="2" type="ORF">KAFR_0B04290</name>
</gene>
<dbReference type="Proteomes" id="UP000005220">
    <property type="component" value="Chromosome 2"/>
</dbReference>
<dbReference type="PANTHER" id="PTHR28268">
    <property type="entry name" value="MICOS SUBUNIT MIC26"/>
    <property type="match status" value="1"/>
</dbReference>
<dbReference type="GeneID" id="13883264"/>
<dbReference type="InterPro" id="IPR019166">
    <property type="entry name" value="MIC26/MIC27"/>
</dbReference>
<keyword evidence="1" id="KW-1133">Transmembrane helix</keyword>
<comment type="function">
    <text evidence="1">Component of the MICOS complex, a large protein complex of the mitochondrial inner membrane that plays crucial roles in the maintenance of crista junctions, inner membrane architecture, and formation of contact sites to the outer membrane.</text>
</comment>
<keyword evidence="3" id="KW-1185">Reference proteome</keyword>
<dbReference type="GO" id="GO:0061617">
    <property type="term" value="C:MICOS complex"/>
    <property type="evidence" value="ECO:0007669"/>
    <property type="project" value="UniProtKB-UniRule"/>
</dbReference>
<sequence>MTDFYKKIDPETEKLSSNQVNESVTHQPEQLVNFIHEQRSKLVDVTNKTKDNLNQVNDEYHEKGRQLTSKIAALSTTTHDNLLAGLSYTAVAVMTGSILARRKAVSFKILTPVLFGSICAVYTLPSTLSNMARTIYEAEKRNFPTLIKKQDEIMIELREGKEDTLDFFHKCGNIVRDWFK</sequence>